<name>A0ACB8S3A1_9AGAM</name>
<dbReference type="EMBL" id="MU275860">
    <property type="protein sequence ID" value="KAI0050541.1"/>
    <property type="molecule type" value="Genomic_DNA"/>
</dbReference>
<comment type="caution">
    <text evidence="1">The sequence shown here is derived from an EMBL/GenBank/DDBJ whole genome shotgun (WGS) entry which is preliminary data.</text>
</comment>
<evidence type="ECO:0000313" key="2">
    <source>
        <dbReference type="Proteomes" id="UP000814033"/>
    </source>
</evidence>
<reference evidence="1" key="2">
    <citation type="journal article" date="2022" name="New Phytol.">
        <title>Evolutionary transition to the ectomycorrhizal habit in the genomes of a hyperdiverse lineage of mushroom-forming fungi.</title>
        <authorList>
            <person name="Looney B."/>
            <person name="Miyauchi S."/>
            <person name="Morin E."/>
            <person name="Drula E."/>
            <person name="Courty P.E."/>
            <person name="Kohler A."/>
            <person name="Kuo A."/>
            <person name="LaButti K."/>
            <person name="Pangilinan J."/>
            <person name="Lipzen A."/>
            <person name="Riley R."/>
            <person name="Andreopoulos W."/>
            <person name="He G."/>
            <person name="Johnson J."/>
            <person name="Nolan M."/>
            <person name="Tritt A."/>
            <person name="Barry K.W."/>
            <person name="Grigoriev I.V."/>
            <person name="Nagy L.G."/>
            <person name="Hibbett D."/>
            <person name="Henrissat B."/>
            <person name="Matheny P.B."/>
            <person name="Labbe J."/>
            <person name="Martin F.M."/>
        </authorList>
    </citation>
    <scope>NUCLEOTIDE SEQUENCE</scope>
    <source>
        <strain evidence="1">FP105234-sp</strain>
    </source>
</reference>
<dbReference type="Proteomes" id="UP000814033">
    <property type="component" value="Unassembled WGS sequence"/>
</dbReference>
<organism evidence="1 2">
    <name type="scientific">Auriscalpium vulgare</name>
    <dbReference type="NCBI Taxonomy" id="40419"/>
    <lineage>
        <taxon>Eukaryota</taxon>
        <taxon>Fungi</taxon>
        <taxon>Dikarya</taxon>
        <taxon>Basidiomycota</taxon>
        <taxon>Agaricomycotina</taxon>
        <taxon>Agaricomycetes</taxon>
        <taxon>Russulales</taxon>
        <taxon>Auriscalpiaceae</taxon>
        <taxon>Auriscalpium</taxon>
    </lineage>
</organism>
<evidence type="ECO:0000313" key="1">
    <source>
        <dbReference type="EMBL" id="KAI0050541.1"/>
    </source>
</evidence>
<reference evidence="1" key="1">
    <citation type="submission" date="2021-02" db="EMBL/GenBank/DDBJ databases">
        <authorList>
            <consortium name="DOE Joint Genome Institute"/>
            <person name="Ahrendt S."/>
            <person name="Looney B.P."/>
            <person name="Miyauchi S."/>
            <person name="Morin E."/>
            <person name="Drula E."/>
            <person name="Courty P.E."/>
            <person name="Chicoki N."/>
            <person name="Fauchery L."/>
            <person name="Kohler A."/>
            <person name="Kuo A."/>
            <person name="Labutti K."/>
            <person name="Pangilinan J."/>
            <person name="Lipzen A."/>
            <person name="Riley R."/>
            <person name="Andreopoulos W."/>
            <person name="He G."/>
            <person name="Johnson J."/>
            <person name="Barry K.W."/>
            <person name="Grigoriev I.V."/>
            <person name="Nagy L."/>
            <person name="Hibbett D."/>
            <person name="Henrissat B."/>
            <person name="Matheny P.B."/>
            <person name="Labbe J."/>
            <person name="Martin F."/>
        </authorList>
    </citation>
    <scope>NUCLEOTIDE SEQUENCE</scope>
    <source>
        <strain evidence="1">FP105234-sp</strain>
    </source>
</reference>
<gene>
    <name evidence="1" type="ORF">FA95DRAFT_1603370</name>
</gene>
<accession>A0ACB8S3A1</accession>
<proteinExistence type="predicted"/>
<keyword evidence="2" id="KW-1185">Reference proteome</keyword>
<protein>
    <submittedName>
        <fullName evidence="1">Uncharacterized protein</fullName>
    </submittedName>
</protein>
<sequence>MGCFCCTSTAYDGTDRQKCFDRPFETAAAFYPTPRVLPEIVGIDVKPFAVGYIYFRARAVHDVQDFIKSPVLYLLGRHPPMFVDDINYNESVLNRPANQPAAPLRRGQHIRILSGRYDGDLAIILDTQDSQVESEVVVAVVPRFWTTPEPREDVFDGGDRRDRPKPQLFDSVDRLPNSYDGEPLTWSGREFTFTFRHHTFVHGCFVLRRTVHDVNLFPDPQSVQELQYFDHAFFAIAQPLRSLTQDRLLSNLERGDRVRVVSGELLHTSGFVTMRGGATAHIQADDAVKEVPFERAFQPGDLIEVPFGALRHGIV</sequence>